<name>A0A9K3D1Q9_9EUKA</name>
<feature type="coiled-coil region" evidence="1">
    <location>
        <begin position="287"/>
        <end position="314"/>
    </location>
</feature>
<evidence type="ECO:0000313" key="3">
    <source>
        <dbReference type="EMBL" id="GIQ86168.1"/>
    </source>
</evidence>
<sequence length="335" mass="35619">MPSAHTHPDGVPCSSGSGSMWGDVLTASMDGVVSDDSDGDMEVTHCRSYTCNAIGDMVEIEDGSIIHLIGSDKVAEGMGETPVEDLRSSVPARHGVRAVPQSPDTGTVPTPKQRAVDLGMFPASQPTLHPLGEAPSSCASESLHPIGDTPTNSCVPAGLSVSSGGSSSTIYDTESEDREREREREGEGERGEDWVPDMPEGGPKRPSLAKKVLVNKSSRPFFYSDSVSHYDSVSMSVPATGGSSSSDLGGSPNTPIRPLAAPGRRQALPQRHGTNDYCLSSSDSHGHADYAAEIKALRRDQQVLKEQMSEVQTNQGEIMRMLRALLKKNDMDEGE</sequence>
<evidence type="ECO:0000313" key="4">
    <source>
        <dbReference type="Proteomes" id="UP000265618"/>
    </source>
</evidence>
<comment type="caution">
    <text evidence="3">The sequence shown here is derived from an EMBL/GenBank/DDBJ whole genome shotgun (WGS) entry which is preliminary data.</text>
</comment>
<feature type="compositionally biased region" description="Low complexity" evidence="2">
    <location>
        <begin position="158"/>
        <end position="168"/>
    </location>
</feature>
<evidence type="ECO:0000256" key="1">
    <source>
        <dbReference type="SAM" id="Coils"/>
    </source>
</evidence>
<dbReference type="AlphaFoldDB" id="A0A9K3D1Q9"/>
<feature type="region of interest" description="Disordered" evidence="2">
    <location>
        <begin position="125"/>
        <end position="207"/>
    </location>
</feature>
<feature type="compositionally biased region" description="Basic and acidic residues" evidence="2">
    <location>
        <begin position="177"/>
        <end position="193"/>
    </location>
</feature>
<accession>A0A9K3D1Q9</accession>
<feature type="compositionally biased region" description="Low complexity" evidence="2">
    <location>
        <begin position="237"/>
        <end position="251"/>
    </location>
</feature>
<keyword evidence="1" id="KW-0175">Coiled coil</keyword>
<reference evidence="3 4" key="1">
    <citation type="journal article" date="2018" name="PLoS ONE">
        <title>The draft genome of Kipferlia bialata reveals reductive genome evolution in fornicate parasites.</title>
        <authorList>
            <person name="Tanifuji G."/>
            <person name="Takabayashi S."/>
            <person name="Kume K."/>
            <person name="Takagi M."/>
            <person name="Nakayama T."/>
            <person name="Kamikawa R."/>
            <person name="Inagaki Y."/>
            <person name="Hashimoto T."/>
        </authorList>
    </citation>
    <scope>NUCLEOTIDE SEQUENCE [LARGE SCALE GENOMIC DNA]</scope>
    <source>
        <strain evidence="3">NY0173</strain>
    </source>
</reference>
<gene>
    <name evidence="3" type="ORF">KIPB_007969</name>
</gene>
<organism evidence="3 4">
    <name type="scientific">Kipferlia bialata</name>
    <dbReference type="NCBI Taxonomy" id="797122"/>
    <lineage>
        <taxon>Eukaryota</taxon>
        <taxon>Metamonada</taxon>
        <taxon>Carpediemonas-like organisms</taxon>
        <taxon>Kipferlia</taxon>
    </lineage>
</organism>
<dbReference type="Proteomes" id="UP000265618">
    <property type="component" value="Unassembled WGS sequence"/>
</dbReference>
<keyword evidence="4" id="KW-1185">Reference proteome</keyword>
<evidence type="ECO:0000256" key="2">
    <source>
        <dbReference type="SAM" id="MobiDB-lite"/>
    </source>
</evidence>
<proteinExistence type="predicted"/>
<dbReference type="EMBL" id="BDIP01002358">
    <property type="protein sequence ID" value="GIQ86168.1"/>
    <property type="molecule type" value="Genomic_DNA"/>
</dbReference>
<feature type="region of interest" description="Disordered" evidence="2">
    <location>
        <begin position="237"/>
        <end position="270"/>
    </location>
</feature>
<protein>
    <submittedName>
        <fullName evidence="3">Uncharacterized protein</fullName>
    </submittedName>
</protein>